<evidence type="ECO:0000313" key="2">
    <source>
        <dbReference type="EMBL" id="CAE8629904.1"/>
    </source>
</evidence>
<accession>A0A813LLZ6</accession>
<evidence type="ECO:0000313" key="4">
    <source>
        <dbReference type="Proteomes" id="UP000626109"/>
    </source>
</evidence>
<sequence>MKVTASFSGADGQPIVYPVPLVVRNTFIDCQELRTPSLDGFFHERQVASCPASKISDRWLSSDEEATLMEEIATLTRSKTVPNVPTSALGGGSHAEAPGNSRAEAGGSRAVRRPRGELPEDGRSDCSTADTAELTAPPSPASELVLLAAAASREAFSAPVATAQFASGSYALPPPPPQETPAMVLRLQDMVNATWASHGTQTAGWALPANPTLQREQMPLLMQMQPMHPAQLVQPVQQPCQEYFGLGSLDNLNQLPSMGSVGHHAGDCKPCAFLHSKGCVSGKDCQFCHLCDSGEKKRRQKDKKAFFGSSKFGVRQFVADSFSSLRRW</sequence>
<evidence type="ECO:0000313" key="3">
    <source>
        <dbReference type="EMBL" id="CAE8737554.1"/>
    </source>
</evidence>
<organism evidence="3 4">
    <name type="scientific">Polarella glacialis</name>
    <name type="common">Dinoflagellate</name>
    <dbReference type="NCBI Taxonomy" id="89957"/>
    <lineage>
        <taxon>Eukaryota</taxon>
        <taxon>Sar</taxon>
        <taxon>Alveolata</taxon>
        <taxon>Dinophyceae</taxon>
        <taxon>Suessiales</taxon>
        <taxon>Suessiaceae</taxon>
        <taxon>Polarella</taxon>
    </lineage>
</organism>
<dbReference type="Proteomes" id="UP000654075">
    <property type="component" value="Unassembled WGS sequence"/>
</dbReference>
<evidence type="ECO:0000313" key="5">
    <source>
        <dbReference type="Proteomes" id="UP000654075"/>
    </source>
</evidence>
<dbReference type="EMBL" id="CAJNNW010036788">
    <property type="protein sequence ID" value="CAE8737554.1"/>
    <property type="molecule type" value="Genomic_DNA"/>
</dbReference>
<keyword evidence="5" id="KW-1185">Reference proteome</keyword>
<feature type="compositionally biased region" description="Basic and acidic residues" evidence="1">
    <location>
        <begin position="114"/>
        <end position="124"/>
    </location>
</feature>
<name>A0A813LLZ6_POLGL</name>
<protein>
    <recommendedName>
        <fullName evidence="6">C3H1-type domain-containing protein</fullName>
    </recommendedName>
</protein>
<gene>
    <name evidence="2" type="ORF">PGLA1383_LOCUS46304</name>
    <name evidence="3" type="ORF">PGLA2088_LOCUS48821</name>
</gene>
<feature type="region of interest" description="Disordered" evidence="1">
    <location>
        <begin position="81"/>
        <end position="138"/>
    </location>
</feature>
<reference evidence="3" key="1">
    <citation type="submission" date="2021-02" db="EMBL/GenBank/DDBJ databases">
        <authorList>
            <person name="Dougan E. K."/>
            <person name="Rhodes N."/>
            <person name="Thang M."/>
            <person name="Chan C."/>
        </authorList>
    </citation>
    <scope>NUCLEOTIDE SEQUENCE</scope>
</reference>
<comment type="caution">
    <text evidence="3">The sequence shown here is derived from an EMBL/GenBank/DDBJ whole genome shotgun (WGS) entry which is preliminary data.</text>
</comment>
<dbReference type="EMBL" id="CAJNNV010029738">
    <property type="protein sequence ID" value="CAE8629904.1"/>
    <property type="molecule type" value="Genomic_DNA"/>
</dbReference>
<dbReference type="Proteomes" id="UP000626109">
    <property type="component" value="Unassembled WGS sequence"/>
</dbReference>
<evidence type="ECO:0008006" key="6">
    <source>
        <dbReference type="Google" id="ProtNLM"/>
    </source>
</evidence>
<dbReference type="OrthoDB" id="429795at2759"/>
<dbReference type="AlphaFoldDB" id="A0A813LLZ6"/>
<evidence type="ECO:0000256" key="1">
    <source>
        <dbReference type="SAM" id="MobiDB-lite"/>
    </source>
</evidence>
<proteinExistence type="predicted"/>